<proteinExistence type="predicted"/>
<keyword evidence="11" id="KW-1185">Reference proteome</keyword>
<dbReference type="Gene3D" id="1.10.10.60">
    <property type="entry name" value="Homeodomain-like"/>
    <property type="match status" value="1"/>
</dbReference>
<evidence type="ECO:0000259" key="8">
    <source>
        <dbReference type="PROSITE" id="PS50934"/>
    </source>
</evidence>
<dbReference type="GO" id="GO:0005634">
    <property type="term" value="C:nucleus"/>
    <property type="evidence" value="ECO:0007669"/>
    <property type="project" value="UniProtKB-ARBA"/>
</dbReference>
<name>A0A5N5FIH3_9ROSA</name>
<dbReference type="CDD" id="cd00167">
    <property type="entry name" value="SANT"/>
    <property type="match status" value="1"/>
</dbReference>
<evidence type="ECO:0000313" key="10">
    <source>
        <dbReference type="EMBL" id="KAB2601002.1"/>
    </source>
</evidence>
<feature type="region of interest" description="Disordered" evidence="6">
    <location>
        <begin position="303"/>
        <end position="327"/>
    </location>
</feature>
<dbReference type="InterPro" id="IPR007526">
    <property type="entry name" value="SWIRM"/>
</dbReference>
<dbReference type="PROSITE" id="PS50934">
    <property type="entry name" value="SWIRM"/>
    <property type="match status" value="1"/>
</dbReference>
<gene>
    <name evidence="10" type="ORF">D8674_002007</name>
</gene>
<sequence length="516" mass="56661">MATKSAAVDLASSDTPSKPPPTPVPIPVNPETPITATPRQTQPRPTSDADVIRVPSYSSWFSPDHIHHCEVRFLPEFFDSRSPSKSPSLYKYYRNTIVSQSRAVNPSRKLTFTEARKALVGDVGSVRRVFDFLEAWGLINYTPSAPNKPLRWEDKDSSKAAAASSNGGAESPAGGPKDGSSGTSKESPKKRTCNGCKSVCSIACFVSEKNDMTLCARCYVRSNYQIGISSSDFRRVEINEEMGSGWADKDTLHLLEALMHYGDDWRKVAQHVGRSEKECVAHFLKIPFGEEFTGDLDYKQTSGMKEDAADAESGLEGDGDGTTPSLTKRMRLTPLADASNPIMAQAAFLSALAGVHVAEAAASAAVTTLCEADYETCKMSVPSLASSARQHETDAELNGDNKSDLDALGAAFVDANSQLEKEWLDVGRSISGITEVQLREIQKKIIRFEALDLQMEKEWEQLEQMKSMLFVDQMTLLFNKSSAPKTTVRAEEKNVKANDFHHSRMFIVASMQVRHI</sequence>
<dbReference type="GO" id="GO:0003677">
    <property type="term" value="F:DNA binding"/>
    <property type="evidence" value="ECO:0007669"/>
    <property type="project" value="UniProtKB-KW"/>
</dbReference>
<evidence type="ECO:0000256" key="3">
    <source>
        <dbReference type="ARBA" id="ARBA00023125"/>
    </source>
</evidence>
<feature type="domain" description="SWIRM" evidence="8">
    <location>
        <begin position="52"/>
        <end position="150"/>
    </location>
</feature>
<feature type="compositionally biased region" description="Acidic residues" evidence="6">
    <location>
        <begin position="309"/>
        <end position="319"/>
    </location>
</feature>
<dbReference type="AlphaFoldDB" id="A0A5N5FIH3"/>
<keyword evidence="1" id="KW-0217">Developmental protein</keyword>
<protein>
    <submittedName>
        <fullName evidence="10">SWI/SNF complex subunit SWI3B-like</fullName>
    </submittedName>
</protein>
<dbReference type="SUPFAM" id="SSF46689">
    <property type="entry name" value="Homeodomain-like"/>
    <property type="match status" value="2"/>
</dbReference>
<reference evidence="10 11" key="3">
    <citation type="submission" date="2019-11" db="EMBL/GenBank/DDBJ databases">
        <title>A de novo genome assembly of a pear dwarfing rootstock.</title>
        <authorList>
            <person name="Wang F."/>
            <person name="Wang J."/>
            <person name="Li S."/>
            <person name="Zhang Y."/>
            <person name="Fang M."/>
            <person name="Ma L."/>
            <person name="Zhao Y."/>
            <person name="Jiang S."/>
        </authorList>
    </citation>
    <scope>NUCLEOTIDE SEQUENCE [LARGE SCALE GENOMIC DNA]</scope>
    <source>
        <strain evidence="10">S2</strain>
        <tissue evidence="10">Leaf</tissue>
    </source>
</reference>
<dbReference type="InterPro" id="IPR032451">
    <property type="entry name" value="SMARCC_C"/>
</dbReference>
<dbReference type="Proteomes" id="UP000327157">
    <property type="component" value="Chromosome 10"/>
</dbReference>
<reference evidence="10 11" key="1">
    <citation type="submission" date="2019-09" db="EMBL/GenBank/DDBJ databases">
        <authorList>
            <person name="Ou C."/>
        </authorList>
    </citation>
    <scope>NUCLEOTIDE SEQUENCE [LARGE SCALE GENOMIC DNA]</scope>
    <source>
        <strain evidence="10">S2</strain>
        <tissue evidence="10">Leaf</tissue>
    </source>
</reference>
<dbReference type="PROSITE" id="PS51293">
    <property type="entry name" value="SANT"/>
    <property type="match status" value="1"/>
</dbReference>
<dbReference type="SMART" id="SM00717">
    <property type="entry name" value="SANT"/>
    <property type="match status" value="1"/>
</dbReference>
<feature type="domain" description="Myb-like" evidence="7">
    <location>
        <begin position="246"/>
        <end position="287"/>
    </location>
</feature>
<dbReference type="PANTHER" id="PTHR12802:SF44">
    <property type="entry name" value="SWI_SNF COMPLEX SUBUNIT SWI3B"/>
    <property type="match status" value="1"/>
</dbReference>
<feature type="region of interest" description="Disordered" evidence="6">
    <location>
        <begin position="149"/>
        <end position="194"/>
    </location>
</feature>
<feature type="compositionally biased region" description="Pro residues" evidence="6">
    <location>
        <begin position="17"/>
        <end position="30"/>
    </location>
</feature>
<keyword evidence="5" id="KW-0539">Nucleus</keyword>
<keyword evidence="4" id="KW-0804">Transcription</keyword>
<evidence type="ECO:0000256" key="4">
    <source>
        <dbReference type="ARBA" id="ARBA00023163"/>
    </source>
</evidence>
<evidence type="ECO:0000256" key="2">
    <source>
        <dbReference type="ARBA" id="ARBA00023015"/>
    </source>
</evidence>
<organism evidence="10 11">
    <name type="scientific">Pyrus ussuriensis x Pyrus communis</name>
    <dbReference type="NCBI Taxonomy" id="2448454"/>
    <lineage>
        <taxon>Eukaryota</taxon>
        <taxon>Viridiplantae</taxon>
        <taxon>Streptophyta</taxon>
        <taxon>Embryophyta</taxon>
        <taxon>Tracheophyta</taxon>
        <taxon>Spermatophyta</taxon>
        <taxon>Magnoliopsida</taxon>
        <taxon>eudicotyledons</taxon>
        <taxon>Gunneridae</taxon>
        <taxon>Pentapetalae</taxon>
        <taxon>rosids</taxon>
        <taxon>fabids</taxon>
        <taxon>Rosales</taxon>
        <taxon>Rosaceae</taxon>
        <taxon>Amygdaloideae</taxon>
        <taxon>Maleae</taxon>
        <taxon>Pyrus</taxon>
    </lineage>
</organism>
<feature type="compositionally biased region" description="Low complexity" evidence="6">
    <location>
        <begin position="159"/>
        <end position="175"/>
    </location>
</feature>
<dbReference type="InterPro" id="IPR036388">
    <property type="entry name" value="WH-like_DNA-bd_sf"/>
</dbReference>
<feature type="region of interest" description="Disordered" evidence="6">
    <location>
        <begin position="1"/>
        <end position="49"/>
    </location>
</feature>
<feature type="compositionally biased region" description="Low complexity" evidence="6">
    <location>
        <begin position="31"/>
        <end position="46"/>
    </location>
</feature>
<evidence type="ECO:0000256" key="5">
    <source>
        <dbReference type="ARBA" id="ARBA00023242"/>
    </source>
</evidence>
<comment type="caution">
    <text evidence="10">The sequence shown here is derived from an EMBL/GenBank/DDBJ whole genome shotgun (WGS) entry which is preliminary data.</text>
</comment>
<evidence type="ECO:0000256" key="6">
    <source>
        <dbReference type="SAM" id="MobiDB-lite"/>
    </source>
</evidence>
<dbReference type="Pfam" id="PF16495">
    <property type="entry name" value="SWIRM-assoc_1"/>
    <property type="match status" value="1"/>
</dbReference>
<dbReference type="FunFam" id="1.10.10.10:FF:000020">
    <property type="entry name" value="SWI/SNF complex subunit SMARCC2 isoform c"/>
    <property type="match status" value="1"/>
</dbReference>
<evidence type="ECO:0000313" key="11">
    <source>
        <dbReference type="Proteomes" id="UP000327157"/>
    </source>
</evidence>
<evidence type="ECO:0000259" key="9">
    <source>
        <dbReference type="PROSITE" id="PS51293"/>
    </source>
</evidence>
<evidence type="ECO:0000256" key="1">
    <source>
        <dbReference type="ARBA" id="ARBA00022473"/>
    </source>
</evidence>
<dbReference type="EMBL" id="SMOL01000695">
    <property type="protein sequence ID" value="KAB2601002.1"/>
    <property type="molecule type" value="Genomic_DNA"/>
</dbReference>
<dbReference type="Pfam" id="PF04433">
    <property type="entry name" value="SWIRM"/>
    <property type="match status" value="1"/>
</dbReference>
<accession>A0A5N5FIH3</accession>
<keyword evidence="2" id="KW-0805">Transcription regulation</keyword>
<dbReference type="PROSITE" id="PS50090">
    <property type="entry name" value="MYB_LIKE"/>
    <property type="match status" value="1"/>
</dbReference>
<reference evidence="11" key="2">
    <citation type="submission" date="2019-10" db="EMBL/GenBank/DDBJ databases">
        <title>A de novo genome assembly of a pear dwarfing rootstock.</title>
        <authorList>
            <person name="Wang F."/>
            <person name="Wang J."/>
            <person name="Li S."/>
            <person name="Zhang Y."/>
            <person name="Fang M."/>
            <person name="Ma L."/>
            <person name="Zhao Y."/>
            <person name="Jiang S."/>
        </authorList>
    </citation>
    <scope>NUCLEOTIDE SEQUENCE [LARGE SCALE GENOMIC DNA]</scope>
</reference>
<keyword evidence="3" id="KW-0238">DNA-binding</keyword>
<dbReference type="Pfam" id="PF00249">
    <property type="entry name" value="Myb_DNA-binding"/>
    <property type="match status" value="1"/>
</dbReference>
<feature type="domain" description="SANT" evidence="9">
    <location>
        <begin position="241"/>
        <end position="291"/>
    </location>
</feature>
<dbReference type="InterPro" id="IPR009057">
    <property type="entry name" value="Homeodomain-like_sf"/>
</dbReference>
<dbReference type="InterPro" id="IPR017884">
    <property type="entry name" value="SANT_dom"/>
</dbReference>
<dbReference type="PANTHER" id="PTHR12802">
    <property type="entry name" value="SWI/SNF COMPLEX-RELATED"/>
    <property type="match status" value="1"/>
</dbReference>
<dbReference type="OrthoDB" id="118550at2759"/>
<dbReference type="InterPro" id="IPR001005">
    <property type="entry name" value="SANT/Myb"/>
</dbReference>
<evidence type="ECO:0000259" key="7">
    <source>
        <dbReference type="PROSITE" id="PS50090"/>
    </source>
</evidence>
<dbReference type="Gene3D" id="1.10.10.10">
    <property type="entry name" value="Winged helix-like DNA-binding domain superfamily/Winged helix DNA-binding domain"/>
    <property type="match status" value="1"/>
</dbReference>